<dbReference type="eggNOG" id="KOG2512">
    <property type="taxonomic scope" value="Eukaryota"/>
</dbReference>
<dbReference type="RefSeq" id="XP_001008884.4">
    <property type="nucleotide sequence ID" value="XM_001008884.4"/>
</dbReference>
<protein>
    <submittedName>
        <fullName evidence="5">Clathrin light chain</fullName>
    </submittedName>
</protein>
<evidence type="ECO:0000256" key="3">
    <source>
        <dbReference type="SAM" id="Coils"/>
    </source>
</evidence>
<dbReference type="KEGG" id="tet:TTHERM_00187180"/>
<dbReference type="InterPro" id="IPR006599">
    <property type="entry name" value="CARP_motif"/>
</dbReference>
<dbReference type="GO" id="GO:0006892">
    <property type="term" value="P:post-Golgi vesicle-mediated transport"/>
    <property type="evidence" value="ECO:0007669"/>
    <property type="project" value="TreeGrafter"/>
</dbReference>
<feature type="coiled-coil region" evidence="3">
    <location>
        <begin position="336"/>
        <end position="394"/>
    </location>
</feature>
<dbReference type="Pfam" id="PF07986">
    <property type="entry name" value="TBCC"/>
    <property type="match status" value="1"/>
</dbReference>
<comment type="similarity">
    <text evidence="1">Belongs to the TBCC family.</text>
</comment>
<dbReference type="InterPro" id="IPR036223">
    <property type="entry name" value="CAP_C_sf"/>
</dbReference>
<dbReference type="STRING" id="312017.Q22SZ9"/>
<dbReference type="SUPFAM" id="SSF69340">
    <property type="entry name" value="C-terminal domain of adenylylcyclase associated protein"/>
    <property type="match status" value="1"/>
</dbReference>
<evidence type="ECO:0000313" key="5">
    <source>
        <dbReference type="EMBL" id="EAR88639.4"/>
    </source>
</evidence>
<dbReference type="OrthoDB" id="194775at2759"/>
<dbReference type="GO" id="GO:0005929">
    <property type="term" value="C:cilium"/>
    <property type="evidence" value="ECO:0007669"/>
    <property type="project" value="TreeGrafter"/>
</dbReference>
<dbReference type="PROSITE" id="PS51329">
    <property type="entry name" value="C_CAP_COFACTOR_C"/>
    <property type="match status" value="1"/>
</dbReference>
<dbReference type="InterPro" id="IPR039093">
    <property type="entry name" value="XRP2"/>
</dbReference>
<dbReference type="InterPro" id="IPR016098">
    <property type="entry name" value="CAP/MinC_C"/>
</dbReference>
<evidence type="ECO:0000256" key="2">
    <source>
        <dbReference type="ARBA" id="ARBA00022741"/>
    </source>
</evidence>
<dbReference type="Gene3D" id="2.160.20.70">
    <property type="match status" value="1"/>
</dbReference>
<gene>
    <name evidence="5" type="ORF">TTHERM_00187180</name>
</gene>
<dbReference type="InterPro" id="IPR012945">
    <property type="entry name" value="Tubulin-bd_cofactor_C_dom"/>
</dbReference>
<dbReference type="GeneID" id="7844348"/>
<dbReference type="Proteomes" id="UP000009168">
    <property type="component" value="Unassembled WGS sequence"/>
</dbReference>
<evidence type="ECO:0000259" key="4">
    <source>
        <dbReference type="PROSITE" id="PS51329"/>
    </source>
</evidence>
<dbReference type="GO" id="GO:1990075">
    <property type="term" value="C:periciliary membrane compartment"/>
    <property type="evidence" value="ECO:0007669"/>
    <property type="project" value="TreeGrafter"/>
</dbReference>
<keyword evidence="3" id="KW-0175">Coiled coil</keyword>
<dbReference type="InterPro" id="IPR017901">
    <property type="entry name" value="C-CAP_CF_C-like"/>
</dbReference>
<evidence type="ECO:0000313" key="6">
    <source>
        <dbReference type="Proteomes" id="UP000009168"/>
    </source>
</evidence>
<dbReference type="PANTHER" id="PTHR15440">
    <property type="entry name" value="XRP2 PROTEIN"/>
    <property type="match status" value="1"/>
</dbReference>
<dbReference type="InParanoid" id="Q22SZ9"/>
<reference evidence="6" key="1">
    <citation type="journal article" date="2006" name="PLoS Biol.">
        <title>Macronuclear genome sequence of the ciliate Tetrahymena thermophila, a model eukaryote.</title>
        <authorList>
            <person name="Eisen J.A."/>
            <person name="Coyne R.S."/>
            <person name="Wu M."/>
            <person name="Wu D."/>
            <person name="Thiagarajan M."/>
            <person name="Wortman J.R."/>
            <person name="Badger J.H."/>
            <person name="Ren Q."/>
            <person name="Amedeo P."/>
            <person name="Jones K.M."/>
            <person name="Tallon L.J."/>
            <person name="Delcher A.L."/>
            <person name="Salzberg S.L."/>
            <person name="Silva J.C."/>
            <person name="Haas B.J."/>
            <person name="Majoros W.H."/>
            <person name="Farzad M."/>
            <person name="Carlton J.M."/>
            <person name="Smith R.K. Jr."/>
            <person name="Garg J."/>
            <person name="Pearlman R.E."/>
            <person name="Karrer K.M."/>
            <person name="Sun L."/>
            <person name="Manning G."/>
            <person name="Elde N.C."/>
            <person name="Turkewitz A.P."/>
            <person name="Asai D.J."/>
            <person name="Wilkes D.E."/>
            <person name="Wang Y."/>
            <person name="Cai H."/>
            <person name="Collins K."/>
            <person name="Stewart B.A."/>
            <person name="Lee S.R."/>
            <person name="Wilamowska K."/>
            <person name="Weinberg Z."/>
            <person name="Ruzzo W.L."/>
            <person name="Wloga D."/>
            <person name="Gaertig J."/>
            <person name="Frankel J."/>
            <person name="Tsao C.-C."/>
            <person name="Gorovsky M.A."/>
            <person name="Keeling P.J."/>
            <person name="Waller R.F."/>
            <person name="Patron N.J."/>
            <person name="Cherry J.M."/>
            <person name="Stover N.A."/>
            <person name="Krieger C.J."/>
            <person name="del Toro C."/>
            <person name="Ryder H.F."/>
            <person name="Williamson S.C."/>
            <person name="Barbeau R.A."/>
            <person name="Hamilton E.P."/>
            <person name="Orias E."/>
        </authorList>
    </citation>
    <scope>NUCLEOTIDE SEQUENCE [LARGE SCALE GENOMIC DNA]</scope>
    <source>
        <strain evidence="6">SB210</strain>
    </source>
</reference>
<proteinExistence type="inferred from homology"/>
<dbReference type="AlphaFoldDB" id="Q22SZ9"/>
<dbReference type="EMBL" id="GG662840">
    <property type="protein sequence ID" value="EAR88639.4"/>
    <property type="molecule type" value="Genomic_DNA"/>
</dbReference>
<dbReference type="GO" id="GO:0000166">
    <property type="term" value="F:nucleotide binding"/>
    <property type="evidence" value="ECO:0007669"/>
    <property type="project" value="UniProtKB-KW"/>
</dbReference>
<dbReference type="PANTHER" id="PTHR15440:SF0">
    <property type="entry name" value="PROTEIN XRP2"/>
    <property type="match status" value="1"/>
</dbReference>
<dbReference type="GO" id="GO:0005096">
    <property type="term" value="F:GTPase activator activity"/>
    <property type="evidence" value="ECO:0007669"/>
    <property type="project" value="InterPro"/>
</dbReference>
<feature type="domain" description="C-CAP/cofactor C-like" evidence="4">
    <location>
        <begin position="3"/>
        <end position="149"/>
    </location>
</feature>
<keyword evidence="6" id="KW-1185">Reference proteome</keyword>
<name>Q22SZ9_TETTS</name>
<keyword evidence="2" id="KW-0547">Nucleotide-binding</keyword>
<dbReference type="SMART" id="SM00673">
    <property type="entry name" value="CARP"/>
    <property type="match status" value="2"/>
</dbReference>
<dbReference type="HOGENOM" id="CLU_640138_0_0_1"/>
<accession>Q22SZ9</accession>
<sequence length="449" mass="50993">MAPKKDKSNYVFRFKEDQVLIKRPGDLDGADFAISNCKNCEIYIFDHIAQIFVDDSQNCKVYVGPTKGSVFVRDCQDIELYSSSSQLRISDTKNIKAYVFSQSDPTLENTSGLTLAPYNFLFPGLKQHFEAAGLVASEDKWSQVFDFTPSKDSTKNWTLMDPKDYPGPIIKEIEGVEGDCTNPVPVSKIYGGDSDIQIVLGSADDSNQVIDGMASFNIHVTQQQAQQTFEQKVEQAQPEETANSNFGFDDNQQQQYQYQNNQAQQAADDFWGGEQQTINPSNQSQVHQQQADDDFWGSQQQTITPSNQQADDFWGAPQQTLNTNSTQQQQYGAFQAEKTAKQIKEEELTRKVIEKQDQEQQQKREKRAAAQRYLQNFLQEKQKQTELKKKLALEEEEVLIESRKKEEGKVKNPWEKITKNIALKAGEYPGKLDVAAMRQAIINKKSDIN</sequence>
<evidence type="ECO:0000256" key="1">
    <source>
        <dbReference type="ARBA" id="ARBA00008848"/>
    </source>
</evidence>
<organism evidence="5 6">
    <name type="scientific">Tetrahymena thermophila (strain SB210)</name>
    <dbReference type="NCBI Taxonomy" id="312017"/>
    <lineage>
        <taxon>Eukaryota</taxon>
        <taxon>Sar</taxon>
        <taxon>Alveolata</taxon>
        <taxon>Ciliophora</taxon>
        <taxon>Intramacronucleata</taxon>
        <taxon>Oligohymenophorea</taxon>
        <taxon>Hymenostomatida</taxon>
        <taxon>Tetrahymenina</taxon>
        <taxon>Tetrahymenidae</taxon>
        <taxon>Tetrahymena</taxon>
    </lineage>
</organism>